<name>A0A4Z1EF75_9HELO</name>
<organism evidence="1 2">
    <name type="scientific">Botrytis tulipae</name>
    <dbReference type="NCBI Taxonomy" id="87230"/>
    <lineage>
        <taxon>Eukaryota</taxon>
        <taxon>Fungi</taxon>
        <taxon>Dikarya</taxon>
        <taxon>Ascomycota</taxon>
        <taxon>Pezizomycotina</taxon>
        <taxon>Leotiomycetes</taxon>
        <taxon>Helotiales</taxon>
        <taxon>Sclerotiniaceae</taxon>
        <taxon>Botrytis</taxon>
    </lineage>
</organism>
<proteinExistence type="predicted"/>
<evidence type="ECO:0000313" key="1">
    <source>
        <dbReference type="EMBL" id="TGO10150.1"/>
    </source>
</evidence>
<dbReference type="AlphaFoldDB" id="A0A4Z1EF75"/>
<dbReference type="EMBL" id="PQXH01000143">
    <property type="protein sequence ID" value="TGO10150.1"/>
    <property type="molecule type" value="Genomic_DNA"/>
</dbReference>
<protein>
    <submittedName>
        <fullName evidence="1">Uncharacterized protein</fullName>
    </submittedName>
</protein>
<dbReference type="Proteomes" id="UP000297777">
    <property type="component" value="Unassembled WGS sequence"/>
</dbReference>
<gene>
    <name evidence="1" type="ORF">BTUL_0143g00210</name>
</gene>
<comment type="caution">
    <text evidence="1">The sequence shown here is derived from an EMBL/GenBank/DDBJ whole genome shotgun (WGS) entry which is preliminary data.</text>
</comment>
<keyword evidence="2" id="KW-1185">Reference proteome</keyword>
<evidence type="ECO:0000313" key="2">
    <source>
        <dbReference type="Proteomes" id="UP000297777"/>
    </source>
</evidence>
<accession>A0A4Z1EF75</accession>
<sequence>MHGRSFVVLNSQEHNFKESWQRRELEEKLKIPRSKIRKRSMNRISEKSEMTGWVAPIIETRASAKTPFIHRLTHAEQF</sequence>
<reference evidence="1 2" key="1">
    <citation type="submission" date="2017-12" db="EMBL/GenBank/DDBJ databases">
        <title>Comparative genomics of Botrytis spp.</title>
        <authorList>
            <person name="Valero-Jimenez C.A."/>
            <person name="Tapia P."/>
            <person name="Veloso J."/>
            <person name="Silva-Moreno E."/>
            <person name="Staats M."/>
            <person name="Valdes J.H."/>
            <person name="Van Kan J.A.L."/>
        </authorList>
    </citation>
    <scope>NUCLEOTIDE SEQUENCE [LARGE SCALE GENOMIC DNA]</scope>
    <source>
        <strain evidence="1 2">Bt9001</strain>
    </source>
</reference>